<dbReference type="EMBL" id="UINC01130489">
    <property type="protein sequence ID" value="SVD11590.1"/>
    <property type="molecule type" value="Genomic_DNA"/>
</dbReference>
<proteinExistence type="predicted"/>
<dbReference type="Gene3D" id="1.10.3680.10">
    <property type="entry name" value="TerB-like"/>
    <property type="match status" value="1"/>
</dbReference>
<feature type="domain" description="Co-chaperone DjlA N-terminal" evidence="1">
    <location>
        <begin position="49"/>
        <end position="140"/>
    </location>
</feature>
<accession>A0A382SNP7</accession>
<name>A0A382SNP7_9ZZZZ</name>
<evidence type="ECO:0000259" key="1">
    <source>
        <dbReference type="Pfam" id="PF05099"/>
    </source>
</evidence>
<dbReference type="SUPFAM" id="SSF158682">
    <property type="entry name" value="TerB-like"/>
    <property type="match status" value="1"/>
</dbReference>
<sequence length="141" mass="15406">MSLLESLFDALRGGAPRMQKAGVDETETVRKIASALNELDTDRASYIAAFAYILGRVAMADLEISEDETRAMEQIVADRSGLPPEQAVMVVQIAQSQNLLFGGTENFLVTREFNEIADGTQKLQLLDCLYTVSASDENIST</sequence>
<feature type="non-terminal residue" evidence="2">
    <location>
        <position position="141"/>
    </location>
</feature>
<dbReference type="InterPro" id="IPR007791">
    <property type="entry name" value="DjlA_N"/>
</dbReference>
<evidence type="ECO:0000313" key="2">
    <source>
        <dbReference type="EMBL" id="SVD11590.1"/>
    </source>
</evidence>
<organism evidence="2">
    <name type="scientific">marine metagenome</name>
    <dbReference type="NCBI Taxonomy" id="408172"/>
    <lineage>
        <taxon>unclassified sequences</taxon>
        <taxon>metagenomes</taxon>
        <taxon>ecological metagenomes</taxon>
    </lineage>
</organism>
<protein>
    <recommendedName>
        <fullName evidence="1">Co-chaperone DjlA N-terminal domain-containing protein</fullName>
    </recommendedName>
</protein>
<dbReference type="Pfam" id="PF05099">
    <property type="entry name" value="TerB"/>
    <property type="match status" value="1"/>
</dbReference>
<dbReference type="InterPro" id="IPR029024">
    <property type="entry name" value="TerB-like"/>
</dbReference>
<dbReference type="CDD" id="cd07177">
    <property type="entry name" value="terB_like"/>
    <property type="match status" value="1"/>
</dbReference>
<reference evidence="2" key="1">
    <citation type="submission" date="2018-05" db="EMBL/GenBank/DDBJ databases">
        <authorList>
            <person name="Lanie J.A."/>
            <person name="Ng W.-L."/>
            <person name="Kazmierczak K.M."/>
            <person name="Andrzejewski T.M."/>
            <person name="Davidsen T.M."/>
            <person name="Wayne K.J."/>
            <person name="Tettelin H."/>
            <person name="Glass J.I."/>
            <person name="Rusch D."/>
            <person name="Podicherti R."/>
            <person name="Tsui H.-C.T."/>
            <person name="Winkler M.E."/>
        </authorList>
    </citation>
    <scope>NUCLEOTIDE SEQUENCE</scope>
</reference>
<dbReference type="AlphaFoldDB" id="A0A382SNP7"/>
<gene>
    <name evidence="2" type="ORF">METZ01_LOCUS364444</name>
</gene>